<evidence type="ECO:0000256" key="1">
    <source>
        <dbReference type="SAM" id="SignalP"/>
    </source>
</evidence>
<keyword evidence="1" id="KW-0732">Signal</keyword>
<gene>
    <name evidence="2" type="ORF">AAV32_13970</name>
</gene>
<evidence type="ECO:0000313" key="2">
    <source>
        <dbReference type="EMBL" id="KKO70848.1"/>
    </source>
</evidence>
<evidence type="ECO:0000313" key="3">
    <source>
        <dbReference type="Proteomes" id="UP000078084"/>
    </source>
</evidence>
<proteinExistence type="predicted"/>
<name>A0A171KPN1_9BURK</name>
<dbReference type="EMBL" id="LBNE01000011">
    <property type="protein sequence ID" value="KKO70848.1"/>
    <property type="molecule type" value="Genomic_DNA"/>
</dbReference>
<dbReference type="AlphaFoldDB" id="A0A171KPN1"/>
<sequence>MAASRSAALSLCAFALAACGGGDGDDSDIGEGPISTTSQYPAGVWSGKSGDGQTMFGIVDPGSAGVTGSNGNFFFARGGTDETGYDGLYGNWTQSGGRFSATNATYYMRPAVSTGTGSFRSIASVTATVAGRTTAAWNTDSGTMDGRFTSPYSASTFITFGMEYDNLLSSQDSNLLITNGIQGAYRGDTSDGGGWALYVDWAGRLSGRSGNCRFYGMVTPRSDAANSGATSPLYSVSMTLYNDFGSTTSNTCEQAGNALTGTAIVRYDDSYQKSGIWLATRLGNINTYILDGTYLKPGNTAAIPRTFNTFASNTASAATNPIGSWSGTDPFTGQAVNMVVLPNHEYLMYRGSGDGDVLYSITRLGMEGSNGQFYADDALFWRRYNDTIYSGIHFAGTLRNENVGNTVKLRGLYDDPSNNFSSTAIRGLPTATEMSYVQPPQETGTELFQAVRNGGRYEGEGGWLSFGSRPVLTSLTVEEIMTTNDDDEPVGTGRYRIVGDATKGCKAVALLNNQPSSEAKNMFGVDSLQYSDVTEGSCSYKGHLAQNGVLIVDTVTTSGGKLVAKDIRLLVAANDGFTIFKAAQKN</sequence>
<dbReference type="RefSeq" id="WP_068373502.1">
    <property type="nucleotide sequence ID" value="NZ_LBNE01000011.1"/>
</dbReference>
<feature type="chain" id="PRO_5007908643" evidence="1">
    <location>
        <begin position="18"/>
        <end position="586"/>
    </location>
</feature>
<feature type="signal peptide" evidence="1">
    <location>
        <begin position="1"/>
        <end position="17"/>
    </location>
</feature>
<dbReference type="Proteomes" id="UP000078084">
    <property type="component" value="Unassembled WGS sequence"/>
</dbReference>
<dbReference type="PATRIC" id="fig|206506.3.peg.2974"/>
<keyword evidence="3" id="KW-1185">Reference proteome</keyword>
<protein>
    <submittedName>
        <fullName evidence="2">Uncharacterized protein</fullName>
    </submittedName>
</protein>
<reference evidence="2 3" key="1">
    <citation type="submission" date="2015-04" db="EMBL/GenBank/DDBJ databases">
        <title>Genome sequence of Kerstersia gyiorum CG1.</title>
        <authorList>
            <person name="Greninger A.L."/>
            <person name="Kozyreva V."/>
            <person name="Chaturvedi V."/>
        </authorList>
    </citation>
    <scope>NUCLEOTIDE SEQUENCE [LARGE SCALE GENOMIC DNA]</scope>
    <source>
        <strain evidence="2 3">CG1</strain>
    </source>
</reference>
<accession>A0A171KPN1</accession>
<comment type="caution">
    <text evidence="2">The sequence shown here is derived from an EMBL/GenBank/DDBJ whole genome shotgun (WGS) entry which is preliminary data.</text>
</comment>
<organism evidence="2 3">
    <name type="scientific">Kerstersia gyiorum</name>
    <dbReference type="NCBI Taxonomy" id="206506"/>
    <lineage>
        <taxon>Bacteria</taxon>
        <taxon>Pseudomonadati</taxon>
        <taxon>Pseudomonadota</taxon>
        <taxon>Betaproteobacteria</taxon>
        <taxon>Burkholderiales</taxon>
        <taxon>Alcaligenaceae</taxon>
        <taxon>Kerstersia</taxon>
    </lineage>
</organism>
<dbReference type="PROSITE" id="PS51257">
    <property type="entry name" value="PROKAR_LIPOPROTEIN"/>
    <property type="match status" value="1"/>
</dbReference>